<protein>
    <submittedName>
        <fullName evidence="1">(northern house mosquito) hypothetical protein</fullName>
    </submittedName>
</protein>
<dbReference type="EMBL" id="HBUE01084182">
    <property type="protein sequence ID" value="CAG6478946.1"/>
    <property type="molecule type" value="Transcribed_RNA"/>
</dbReference>
<organism evidence="1">
    <name type="scientific">Culex pipiens</name>
    <name type="common">House mosquito</name>
    <dbReference type="NCBI Taxonomy" id="7175"/>
    <lineage>
        <taxon>Eukaryota</taxon>
        <taxon>Metazoa</taxon>
        <taxon>Ecdysozoa</taxon>
        <taxon>Arthropoda</taxon>
        <taxon>Hexapoda</taxon>
        <taxon>Insecta</taxon>
        <taxon>Pterygota</taxon>
        <taxon>Neoptera</taxon>
        <taxon>Endopterygota</taxon>
        <taxon>Diptera</taxon>
        <taxon>Nematocera</taxon>
        <taxon>Culicoidea</taxon>
        <taxon>Culicidae</taxon>
        <taxon>Culicinae</taxon>
        <taxon>Culicini</taxon>
        <taxon>Culex</taxon>
        <taxon>Culex</taxon>
    </lineage>
</organism>
<name>A0A8D8FPJ6_CULPI</name>
<evidence type="ECO:0000313" key="1">
    <source>
        <dbReference type="EMBL" id="CAG6478946.1"/>
    </source>
</evidence>
<reference evidence="1" key="1">
    <citation type="submission" date="2021-05" db="EMBL/GenBank/DDBJ databases">
        <authorList>
            <person name="Alioto T."/>
            <person name="Alioto T."/>
            <person name="Gomez Garrido J."/>
        </authorList>
    </citation>
    <scope>NUCLEOTIDE SEQUENCE</scope>
</reference>
<dbReference type="AlphaFoldDB" id="A0A8D8FPJ6"/>
<dbReference type="EMBL" id="HBUE01084181">
    <property type="protein sequence ID" value="CAG6478945.1"/>
    <property type="molecule type" value="Transcribed_RNA"/>
</dbReference>
<sequence>MQLLTSLFRVPRWRRTLSSCQHSCWRFQDGGPHSFHRTLFTFFALSCSSSNATVHAMFCFGGQSRPLSALRTTGGQSDLFRCTVSRVAGTSTQPRHFHAVWAT</sequence>
<accession>A0A8D8FPJ6</accession>
<proteinExistence type="predicted"/>